<dbReference type="EMBL" id="JAOYFB010000001">
    <property type="protein sequence ID" value="KAK4002178.1"/>
    <property type="molecule type" value="Genomic_DNA"/>
</dbReference>
<comment type="caution">
    <text evidence="1">The sequence shown here is derived from an EMBL/GenBank/DDBJ whole genome shotgun (WGS) entry which is preliminary data.</text>
</comment>
<organism evidence="1 2">
    <name type="scientific">Daphnia magna</name>
    <dbReference type="NCBI Taxonomy" id="35525"/>
    <lineage>
        <taxon>Eukaryota</taxon>
        <taxon>Metazoa</taxon>
        <taxon>Ecdysozoa</taxon>
        <taxon>Arthropoda</taxon>
        <taxon>Crustacea</taxon>
        <taxon>Branchiopoda</taxon>
        <taxon>Diplostraca</taxon>
        <taxon>Cladocera</taxon>
        <taxon>Anomopoda</taxon>
        <taxon>Daphniidae</taxon>
        <taxon>Daphnia</taxon>
    </lineage>
</organism>
<proteinExistence type="predicted"/>
<gene>
    <name evidence="1" type="ORF">OUZ56_004024</name>
</gene>
<evidence type="ECO:0000313" key="1">
    <source>
        <dbReference type="EMBL" id="KAK4002178.1"/>
    </source>
</evidence>
<dbReference type="Proteomes" id="UP001234178">
    <property type="component" value="Unassembled WGS sequence"/>
</dbReference>
<reference evidence="1 2" key="1">
    <citation type="journal article" date="2023" name="Nucleic Acids Res.">
        <title>The hologenome of Daphnia magna reveals possible DNA methylation and microbiome-mediated evolution of the host genome.</title>
        <authorList>
            <person name="Chaturvedi A."/>
            <person name="Li X."/>
            <person name="Dhandapani V."/>
            <person name="Marshall H."/>
            <person name="Kissane S."/>
            <person name="Cuenca-Cambronero M."/>
            <person name="Asole G."/>
            <person name="Calvet F."/>
            <person name="Ruiz-Romero M."/>
            <person name="Marangio P."/>
            <person name="Guigo R."/>
            <person name="Rago D."/>
            <person name="Mirbahai L."/>
            <person name="Eastwood N."/>
            <person name="Colbourne J.K."/>
            <person name="Zhou J."/>
            <person name="Mallon E."/>
            <person name="Orsini L."/>
        </authorList>
    </citation>
    <scope>NUCLEOTIDE SEQUENCE [LARGE SCALE GENOMIC DNA]</scope>
    <source>
        <strain evidence="1">LRV0_1</strain>
    </source>
</reference>
<keyword evidence="2" id="KW-1185">Reference proteome</keyword>
<protein>
    <submittedName>
        <fullName evidence="1">Uncharacterized protein</fullName>
    </submittedName>
</protein>
<sequence length="67" mass="7301">MTYQQTTAVLKDPSPTEIGSCGLSLNDSCIRNIFLLLGTRNIGCLDGNDVSLERLYKDVKEKPKVGA</sequence>
<name>A0ABQ9YNI3_9CRUS</name>
<evidence type="ECO:0000313" key="2">
    <source>
        <dbReference type="Proteomes" id="UP001234178"/>
    </source>
</evidence>
<accession>A0ABQ9YNI3</accession>